<dbReference type="AlphaFoldDB" id="A0A1V6PLP6"/>
<keyword evidence="6" id="KW-1185">Reference proteome</keyword>
<dbReference type="Proteomes" id="UP000191522">
    <property type="component" value="Unassembled WGS sequence"/>
</dbReference>
<dbReference type="CDD" id="cd00084">
    <property type="entry name" value="HMG-box_SF"/>
    <property type="match status" value="1"/>
</dbReference>
<accession>A0A1V6PLP6</accession>
<feature type="region of interest" description="Disordered" evidence="3">
    <location>
        <begin position="50"/>
        <end position="115"/>
    </location>
</feature>
<dbReference type="PANTHER" id="PTHR48112:SF22">
    <property type="entry name" value="MITOCHONDRIAL TRANSCRIPTION FACTOR A, ISOFORM B"/>
    <property type="match status" value="1"/>
</dbReference>
<evidence type="ECO:0000256" key="2">
    <source>
        <dbReference type="PROSITE-ProRule" id="PRU00267"/>
    </source>
</evidence>
<reference evidence="6" key="1">
    <citation type="journal article" date="2017" name="Nat. Microbiol.">
        <title>Global analysis of biosynthetic gene clusters reveals vast potential of secondary metabolite production in Penicillium species.</title>
        <authorList>
            <person name="Nielsen J.C."/>
            <person name="Grijseels S."/>
            <person name="Prigent S."/>
            <person name="Ji B."/>
            <person name="Dainat J."/>
            <person name="Nielsen K.F."/>
            <person name="Frisvad J.C."/>
            <person name="Workman M."/>
            <person name="Nielsen J."/>
        </authorList>
    </citation>
    <scope>NUCLEOTIDE SEQUENCE [LARGE SCALE GENOMIC DNA]</scope>
    <source>
        <strain evidence="6">IBT 11843</strain>
    </source>
</reference>
<feature type="DNA-binding region" description="HMG box" evidence="2">
    <location>
        <begin position="231"/>
        <end position="297"/>
    </location>
</feature>
<dbReference type="InterPro" id="IPR036910">
    <property type="entry name" value="HMG_box_dom_sf"/>
</dbReference>
<feature type="compositionally biased region" description="Basic and acidic residues" evidence="3">
    <location>
        <begin position="305"/>
        <end position="314"/>
    </location>
</feature>
<dbReference type="SUPFAM" id="SSF47095">
    <property type="entry name" value="HMG-box"/>
    <property type="match status" value="2"/>
</dbReference>
<protein>
    <recommendedName>
        <fullName evidence="4">HMG box domain-containing protein</fullName>
    </recommendedName>
</protein>
<keyword evidence="1 2" id="KW-0238">DNA-binding</keyword>
<dbReference type="EMBL" id="MDYL01000002">
    <property type="protein sequence ID" value="OQD77657.1"/>
    <property type="molecule type" value="Genomic_DNA"/>
</dbReference>
<dbReference type="GO" id="GO:0005634">
    <property type="term" value="C:nucleus"/>
    <property type="evidence" value="ECO:0007669"/>
    <property type="project" value="UniProtKB-UniRule"/>
</dbReference>
<dbReference type="STRING" id="69771.A0A1V6PLP6"/>
<name>A0A1V6PLP6_PENDC</name>
<dbReference type="Gene3D" id="1.10.30.10">
    <property type="entry name" value="High mobility group box domain"/>
    <property type="match status" value="2"/>
</dbReference>
<feature type="domain" description="HMG box" evidence="4">
    <location>
        <begin position="231"/>
        <end position="297"/>
    </location>
</feature>
<evidence type="ECO:0000259" key="4">
    <source>
        <dbReference type="PROSITE" id="PS50118"/>
    </source>
</evidence>
<dbReference type="PANTHER" id="PTHR48112">
    <property type="entry name" value="HIGH MOBILITY GROUP PROTEIN DSP1"/>
    <property type="match status" value="1"/>
</dbReference>
<feature type="compositionally biased region" description="Basic residues" evidence="3">
    <location>
        <begin position="77"/>
        <end position="99"/>
    </location>
</feature>
<dbReference type="OMA" id="WVKSHTP"/>
<feature type="region of interest" description="Disordered" evidence="3">
    <location>
        <begin position="291"/>
        <end position="314"/>
    </location>
</feature>
<keyword evidence="2" id="KW-0539">Nucleus</keyword>
<organism evidence="5 6">
    <name type="scientific">Penicillium decumbens</name>
    <dbReference type="NCBI Taxonomy" id="69771"/>
    <lineage>
        <taxon>Eukaryota</taxon>
        <taxon>Fungi</taxon>
        <taxon>Dikarya</taxon>
        <taxon>Ascomycota</taxon>
        <taxon>Pezizomycotina</taxon>
        <taxon>Eurotiomycetes</taxon>
        <taxon>Eurotiomycetidae</taxon>
        <taxon>Eurotiales</taxon>
        <taxon>Aspergillaceae</taxon>
        <taxon>Penicillium</taxon>
    </lineage>
</organism>
<dbReference type="GO" id="GO:0003677">
    <property type="term" value="F:DNA binding"/>
    <property type="evidence" value="ECO:0007669"/>
    <property type="project" value="UniProtKB-UniRule"/>
</dbReference>
<dbReference type="OrthoDB" id="1919336at2759"/>
<gene>
    <name evidence="5" type="ORF">PENDEC_c002G02720</name>
</gene>
<dbReference type="SMART" id="SM00398">
    <property type="entry name" value="HMG"/>
    <property type="match status" value="1"/>
</dbReference>
<feature type="compositionally biased region" description="Basic and acidic residues" evidence="3">
    <location>
        <begin position="100"/>
        <end position="115"/>
    </location>
</feature>
<dbReference type="InterPro" id="IPR050342">
    <property type="entry name" value="HMGB"/>
</dbReference>
<evidence type="ECO:0000313" key="6">
    <source>
        <dbReference type="Proteomes" id="UP000191522"/>
    </source>
</evidence>
<dbReference type="InterPro" id="IPR009071">
    <property type="entry name" value="HMG_box_dom"/>
</dbReference>
<evidence type="ECO:0000256" key="1">
    <source>
        <dbReference type="ARBA" id="ARBA00023125"/>
    </source>
</evidence>
<feature type="compositionally biased region" description="Polar residues" evidence="3">
    <location>
        <begin position="51"/>
        <end position="71"/>
    </location>
</feature>
<evidence type="ECO:0000313" key="5">
    <source>
        <dbReference type="EMBL" id="OQD77657.1"/>
    </source>
</evidence>
<dbReference type="Pfam" id="PF00505">
    <property type="entry name" value="HMG_box"/>
    <property type="match status" value="1"/>
</dbReference>
<proteinExistence type="predicted"/>
<dbReference type="PROSITE" id="PS50118">
    <property type="entry name" value="HMG_BOX_2"/>
    <property type="match status" value="1"/>
</dbReference>
<comment type="caution">
    <text evidence="5">The sequence shown here is derived from an EMBL/GenBank/DDBJ whole genome shotgun (WGS) entry which is preliminary data.</text>
</comment>
<sequence>MSLRWATRAGPLRPLRLGVAFSRPTSVIAVQNQLRRVCLATKPRLAIPQAGSLSAPTSQRSRSFTTATATDGETPKAKRGPKPGSGKKPKKAKAKKPKKRLTEKQKAAKETRDRRAQIKELKAIALVPPKKLTASAWPLAVKEQFQGVKSEPGTTVEKFSEAIARVKGLSQDEYKKVEAQAEKNRATNKANYKAWVKSYTPNQIKDANGARRFLSRLLKKRVPPIEDDRLVKRPKTAYFIFMLERKGGSDLKHKGGPELTRIIGEEWGKLTEYEKEAYQKKQAEDRARYEREHLEVYGEPAPSLRSKEDVDSDE</sequence>
<evidence type="ECO:0000256" key="3">
    <source>
        <dbReference type="SAM" id="MobiDB-lite"/>
    </source>
</evidence>